<dbReference type="Gene3D" id="3.40.190.10">
    <property type="entry name" value="Periplasmic binding protein-like II"/>
    <property type="match status" value="2"/>
</dbReference>
<keyword evidence="4" id="KW-0564">Palmitate</keyword>
<dbReference type="PROSITE" id="PS51257">
    <property type="entry name" value="PROKAR_LIPOPROTEIN"/>
    <property type="match status" value="1"/>
</dbReference>
<name>A0A9D1YQ84_9FIRM</name>
<dbReference type="InterPro" id="IPR006059">
    <property type="entry name" value="SBP"/>
</dbReference>
<feature type="compositionally biased region" description="Polar residues" evidence="6">
    <location>
        <begin position="40"/>
        <end position="59"/>
    </location>
</feature>
<evidence type="ECO:0000256" key="3">
    <source>
        <dbReference type="ARBA" id="ARBA00023136"/>
    </source>
</evidence>
<reference evidence="8" key="2">
    <citation type="submission" date="2021-04" db="EMBL/GenBank/DDBJ databases">
        <authorList>
            <person name="Gilroy R."/>
        </authorList>
    </citation>
    <scope>NUCLEOTIDE SEQUENCE</scope>
    <source>
        <strain evidence="8">ChiSxjej3B15-24422</strain>
    </source>
</reference>
<dbReference type="InterPro" id="IPR050490">
    <property type="entry name" value="Bact_solute-bd_prot1"/>
</dbReference>
<evidence type="ECO:0000256" key="5">
    <source>
        <dbReference type="ARBA" id="ARBA00023288"/>
    </source>
</evidence>
<dbReference type="AlphaFoldDB" id="A0A9D1YQ84"/>
<keyword evidence="2 7" id="KW-0732">Signal</keyword>
<comment type="caution">
    <text evidence="8">The sequence shown here is derived from an EMBL/GenBank/DDBJ whole genome shotgun (WGS) entry which is preliminary data.</text>
</comment>
<evidence type="ECO:0000256" key="2">
    <source>
        <dbReference type="ARBA" id="ARBA00022729"/>
    </source>
</evidence>
<dbReference type="Pfam" id="PF01547">
    <property type="entry name" value="SBP_bac_1"/>
    <property type="match status" value="1"/>
</dbReference>
<accession>A0A9D1YQ84</accession>
<evidence type="ECO:0000256" key="1">
    <source>
        <dbReference type="ARBA" id="ARBA00022475"/>
    </source>
</evidence>
<proteinExistence type="predicted"/>
<evidence type="ECO:0000313" key="8">
    <source>
        <dbReference type="EMBL" id="HIY60687.1"/>
    </source>
</evidence>
<dbReference type="SUPFAM" id="SSF53850">
    <property type="entry name" value="Periplasmic binding protein-like II"/>
    <property type="match status" value="1"/>
</dbReference>
<organism evidence="8 9">
    <name type="scientific">Candidatus Eisenbergiella pullistercoris</name>
    <dbReference type="NCBI Taxonomy" id="2838555"/>
    <lineage>
        <taxon>Bacteria</taxon>
        <taxon>Bacillati</taxon>
        <taxon>Bacillota</taxon>
        <taxon>Clostridia</taxon>
        <taxon>Lachnospirales</taxon>
        <taxon>Lachnospiraceae</taxon>
        <taxon>Eisenbergiella</taxon>
    </lineage>
</organism>
<feature type="chain" id="PRO_5039478857" evidence="7">
    <location>
        <begin position="30"/>
        <end position="601"/>
    </location>
</feature>
<evidence type="ECO:0000256" key="7">
    <source>
        <dbReference type="SAM" id="SignalP"/>
    </source>
</evidence>
<dbReference type="EMBL" id="DXDD01000103">
    <property type="protein sequence ID" value="HIY60687.1"/>
    <property type="molecule type" value="Genomic_DNA"/>
</dbReference>
<dbReference type="PANTHER" id="PTHR43649:SF33">
    <property type="entry name" value="POLYGALACTURONAN_RHAMNOGALACTURONAN-BINDING PROTEIN YTCQ"/>
    <property type="match status" value="1"/>
</dbReference>
<evidence type="ECO:0000256" key="6">
    <source>
        <dbReference type="SAM" id="MobiDB-lite"/>
    </source>
</evidence>
<feature type="region of interest" description="Disordered" evidence="6">
    <location>
        <begin position="29"/>
        <end position="65"/>
    </location>
</feature>
<feature type="signal peptide" evidence="7">
    <location>
        <begin position="1"/>
        <end position="29"/>
    </location>
</feature>
<keyword evidence="3" id="KW-0472">Membrane</keyword>
<keyword evidence="1" id="KW-1003">Cell membrane</keyword>
<evidence type="ECO:0000256" key="4">
    <source>
        <dbReference type="ARBA" id="ARBA00023139"/>
    </source>
</evidence>
<reference evidence="8" key="1">
    <citation type="journal article" date="2021" name="PeerJ">
        <title>Extensive microbial diversity within the chicken gut microbiome revealed by metagenomics and culture.</title>
        <authorList>
            <person name="Gilroy R."/>
            <person name="Ravi A."/>
            <person name="Getino M."/>
            <person name="Pursley I."/>
            <person name="Horton D.L."/>
            <person name="Alikhan N.F."/>
            <person name="Baker D."/>
            <person name="Gharbi K."/>
            <person name="Hall N."/>
            <person name="Watson M."/>
            <person name="Adriaenssens E.M."/>
            <person name="Foster-Nyarko E."/>
            <person name="Jarju S."/>
            <person name="Secka A."/>
            <person name="Antonio M."/>
            <person name="Oren A."/>
            <person name="Chaudhuri R.R."/>
            <person name="La Ragione R."/>
            <person name="Hildebrand F."/>
            <person name="Pallen M.J."/>
        </authorList>
    </citation>
    <scope>NUCLEOTIDE SEQUENCE</scope>
    <source>
        <strain evidence="8">ChiSxjej3B15-24422</strain>
    </source>
</reference>
<keyword evidence="5" id="KW-0449">Lipoprotein</keyword>
<protein>
    <submittedName>
        <fullName evidence="8">Extracellular solute-binding protein</fullName>
    </submittedName>
</protein>
<sequence length="601" mass="67404">MKKKKAGRILALAMAFSMLLAGACGQAPAEIPEETAETAQQSGESTESAAETQQETQSGGEAAAVSEYPDYLNLENTYPVIKEDAEPIKLKVAMTMQDASGEWDDLWLSKYLKEKYNIELEMEYLYYSTLPERKSLMLNSGDLPDIMINWQFTTDELVKYGQEEGLLLACDEYMNETLTPGLTHYWTDEVRKACTTPDGHVYSLPNLKDGSEENVGSLSRLFINKAWLDELGLEMPRTLDEFVDAMYAIKEADPAGVGSENLYPLGGGMTTENTTWYLLNALGYNTASTTVNASATPCIRDGEVVIPVYDMDVYQEYLKLMNQFYQDGIINSNFFTIETTEVNAQMNAGQTAVYNNAPFVSGITTWSDWAACYPLTSDWQEEPEAADSPTVTVGGVAISADTEYPELCMRFLDIFYNNEPDSCRQFWGGPGDPQYDYGFVTVKWDEEAQEMRMDATQFPEGYAEWDYMVEFMAGNTMDFGAGGLRESIVKRAADNGHEMAPHQEYDVTIPDHHWRASMAENVVPYVKATFPTIYYVDAETSQRLTDLLTVIQPYVEEQTALFISGGRPLSETADFVEELEGMGMEELLTIYKDIYSAYNNQ</sequence>
<dbReference type="PANTHER" id="PTHR43649">
    <property type="entry name" value="ARABINOSE-BINDING PROTEIN-RELATED"/>
    <property type="match status" value="1"/>
</dbReference>
<gene>
    <name evidence="8" type="ORF">H9831_08430</name>
</gene>
<evidence type="ECO:0000313" key="9">
    <source>
        <dbReference type="Proteomes" id="UP000824007"/>
    </source>
</evidence>
<dbReference type="Proteomes" id="UP000824007">
    <property type="component" value="Unassembled WGS sequence"/>
</dbReference>